<keyword evidence="4" id="KW-1185">Reference proteome</keyword>
<evidence type="ECO:0008006" key="5">
    <source>
        <dbReference type="Google" id="ProtNLM"/>
    </source>
</evidence>
<keyword evidence="1" id="KW-0378">Hydrolase</keyword>
<dbReference type="InterPro" id="IPR036412">
    <property type="entry name" value="HAD-like_sf"/>
</dbReference>
<feature type="compositionally biased region" description="Basic and acidic residues" evidence="2">
    <location>
        <begin position="292"/>
        <end position="302"/>
    </location>
</feature>
<dbReference type="PRINTS" id="PR00413">
    <property type="entry name" value="HADHALOGNASE"/>
</dbReference>
<comment type="caution">
    <text evidence="3">The sequence shown here is derived from an EMBL/GenBank/DDBJ whole genome shotgun (WGS) entry which is preliminary data.</text>
</comment>
<dbReference type="Pfam" id="PF00702">
    <property type="entry name" value="Hydrolase"/>
    <property type="match status" value="1"/>
</dbReference>
<evidence type="ECO:0000313" key="4">
    <source>
        <dbReference type="Proteomes" id="UP001500897"/>
    </source>
</evidence>
<evidence type="ECO:0000256" key="1">
    <source>
        <dbReference type="ARBA" id="ARBA00022801"/>
    </source>
</evidence>
<feature type="region of interest" description="Disordered" evidence="2">
    <location>
        <begin position="289"/>
        <end position="314"/>
    </location>
</feature>
<dbReference type="PANTHER" id="PTHR43316">
    <property type="entry name" value="HYDROLASE, HALOACID DELAHOGENASE-RELATED"/>
    <property type="match status" value="1"/>
</dbReference>
<accession>A0ABN2X863</accession>
<dbReference type="Proteomes" id="UP001500897">
    <property type="component" value="Unassembled WGS sequence"/>
</dbReference>
<proteinExistence type="predicted"/>
<evidence type="ECO:0000313" key="3">
    <source>
        <dbReference type="EMBL" id="GAA2106182.1"/>
    </source>
</evidence>
<dbReference type="SUPFAM" id="SSF56784">
    <property type="entry name" value="HAD-like"/>
    <property type="match status" value="1"/>
</dbReference>
<dbReference type="InterPro" id="IPR023214">
    <property type="entry name" value="HAD_sf"/>
</dbReference>
<protein>
    <recommendedName>
        <fullName evidence="5">Hydrolase of the HAD superfamily</fullName>
    </recommendedName>
</protein>
<evidence type="ECO:0000256" key="2">
    <source>
        <dbReference type="SAM" id="MobiDB-lite"/>
    </source>
</evidence>
<reference evidence="3 4" key="1">
    <citation type="journal article" date="2019" name="Int. J. Syst. Evol. Microbiol.">
        <title>The Global Catalogue of Microorganisms (GCM) 10K type strain sequencing project: providing services to taxonomists for standard genome sequencing and annotation.</title>
        <authorList>
            <consortium name="The Broad Institute Genomics Platform"/>
            <consortium name="The Broad Institute Genome Sequencing Center for Infectious Disease"/>
            <person name="Wu L."/>
            <person name="Ma J."/>
        </authorList>
    </citation>
    <scope>NUCLEOTIDE SEQUENCE [LARGE SCALE GENOMIC DNA]</scope>
    <source>
        <strain evidence="3 4">JCM 14559</strain>
    </source>
</reference>
<dbReference type="InterPro" id="IPR006439">
    <property type="entry name" value="HAD-SF_hydro_IA"/>
</dbReference>
<dbReference type="EMBL" id="BAAANS010000030">
    <property type="protein sequence ID" value="GAA2106182.1"/>
    <property type="molecule type" value="Genomic_DNA"/>
</dbReference>
<sequence length="314" mass="34081">MLGGPGDEPPAQGGRRRRRAVVRELPVLGAQFTHPLLFLSGSDRATGGGTLRRMPFSRFHAVVFDFFGTLTPAVPSRVRDEHAARSAAPLGIDPRRWRQVWDESWPQRAVGALGGLRETVAELAARCGVEAPDQVALLLACEARLAAQRELFAPRPDALRVLESIRRSGVRIGVLGDCSSELADDWALVPVARWVDAAVFSCREGRRTPDPALYAEAVRRLGTTPERCLYVGDGGRELSGAAAAGLTAVRLRAEDRVEHGAPGREAPDREADWTGWRATALAQIATGLDYPEVLRPEHERPPAGRAPFPPHSQP</sequence>
<gene>
    <name evidence="3" type="ORF">GCM10009759_44080</name>
</gene>
<organism evidence="3 4">
    <name type="scientific">Kitasatospora saccharophila</name>
    <dbReference type="NCBI Taxonomy" id="407973"/>
    <lineage>
        <taxon>Bacteria</taxon>
        <taxon>Bacillati</taxon>
        <taxon>Actinomycetota</taxon>
        <taxon>Actinomycetes</taxon>
        <taxon>Kitasatosporales</taxon>
        <taxon>Streptomycetaceae</taxon>
        <taxon>Kitasatospora</taxon>
    </lineage>
</organism>
<dbReference type="PANTHER" id="PTHR43316:SF3">
    <property type="entry name" value="HALOACID DEHALOGENASE, TYPE II (AFU_ORTHOLOGUE AFUA_2G07750)-RELATED"/>
    <property type="match status" value="1"/>
</dbReference>
<name>A0ABN2X863_9ACTN</name>
<dbReference type="Gene3D" id="3.40.50.1000">
    <property type="entry name" value="HAD superfamily/HAD-like"/>
    <property type="match status" value="1"/>
</dbReference>
<dbReference type="InterPro" id="IPR051540">
    <property type="entry name" value="S-2-haloacid_dehalogenase"/>
</dbReference>